<dbReference type="EnsemblPlants" id="OMERI01G14690.1">
    <property type="protein sequence ID" value="OMERI01G14690.1"/>
    <property type="gene ID" value="OMERI01G14690"/>
</dbReference>
<name>A0A0E0C238_9ORYZ</name>
<proteinExistence type="predicted"/>
<dbReference type="Proteomes" id="UP000008021">
    <property type="component" value="Chromosome 1"/>
</dbReference>
<reference evidence="2" key="1">
    <citation type="submission" date="2015-04" db="UniProtKB">
        <authorList>
            <consortium name="EnsemblPlants"/>
        </authorList>
    </citation>
    <scope>IDENTIFICATION</scope>
</reference>
<dbReference type="STRING" id="40149.A0A0E0C238"/>
<feature type="region of interest" description="Disordered" evidence="1">
    <location>
        <begin position="174"/>
        <end position="195"/>
    </location>
</feature>
<organism evidence="2">
    <name type="scientific">Oryza meridionalis</name>
    <dbReference type="NCBI Taxonomy" id="40149"/>
    <lineage>
        <taxon>Eukaryota</taxon>
        <taxon>Viridiplantae</taxon>
        <taxon>Streptophyta</taxon>
        <taxon>Embryophyta</taxon>
        <taxon>Tracheophyta</taxon>
        <taxon>Spermatophyta</taxon>
        <taxon>Magnoliopsida</taxon>
        <taxon>Liliopsida</taxon>
        <taxon>Poales</taxon>
        <taxon>Poaceae</taxon>
        <taxon>BOP clade</taxon>
        <taxon>Oryzoideae</taxon>
        <taxon>Oryzeae</taxon>
        <taxon>Oryzinae</taxon>
        <taxon>Oryza</taxon>
    </lineage>
</organism>
<keyword evidence="3" id="KW-1185">Reference proteome</keyword>
<accession>A0A0E0C238</accession>
<evidence type="ECO:0000313" key="3">
    <source>
        <dbReference type="Proteomes" id="UP000008021"/>
    </source>
</evidence>
<sequence length="255" mass="29678">MSKTPLLPNFPQVIPKTSDLVFSKISILCVLQATTNHMDTLQFFKQIDHNLVCTIVLQLGLQPILLLMDQLSPCHTRYKEKQVVEVEEASDSSEEGRRGTHINWTKVDNIQLMSTWLNNSVDPIKGNDKKSEQYWKAVAREFNTKPLKTVAITRGTRFLNQELILHHRTKKYRRKESTKRSALRGRRQQNRGKKEKVLHHLWGTSQAIAKREKATAEKYQMYLKLEEKDTSTLSEAKLKRHEDVLDQFARELAEE</sequence>
<dbReference type="HOGENOM" id="CLU_1091448_0_0_1"/>
<evidence type="ECO:0000313" key="2">
    <source>
        <dbReference type="EnsemblPlants" id="OMERI01G14690.1"/>
    </source>
</evidence>
<dbReference type="PANTHER" id="PTHR45224:SF16">
    <property type="entry name" value="OS01G0527900 PROTEIN"/>
    <property type="match status" value="1"/>
</dbReference>
<dbReference type="AlphaFoldDB" id="A0A0E0C238"/>
<reference evidence="2" key="2">
    <citation type="submission" date="2018-05" db="EMBL/GenBank/DDBJ databases">
        <title>OmerRS3 (Oryza meridionalis Reference Sequence Version 3).</title>
        <authorList>
            <person name="Zhang J."/>
            <person name="Kudrna D."/>
            <person name="Lee S."/>
            <person name="Talag J."/>
            <person name="Welchert J."/>
            <person name="Wing R.A."/>
        </authorList>
    </citation>
    <scope>NUCLEOTIDE SEQUENCE [LARGE SCALE GENOMIC DNA]</scope>
    <source>
        <strain evidence="2">cv. OR44</strain>
    </source>
</reference>
<dbReference type="Gramene" id="OMERI01G14690.1">
    <property type="protein sequence ID" value="OMERI01G14690.1"/>
    <property type="gene ID" value="OMERI01G14690"/>
</dbReference>
<evidence type="ECO:0008006" key="4">
    <source>
        <dbReference type="Google" id="ProtNLM"/>
    </source>
</evidence>
<evidence type="ECO:0000256" key="1">
    <source>
        <dbReference type="SAM" id="MobiDB-lite"/>
    </source>
</evidence>
<dbReference type="PANTHER" id="PTHR45224">
    <property type="entry name" value="OS01G0527900 PROTEIN-RELATED"/>
    <property type="match status" value="1"/>
</dbReference>
<protein>
    <recommendedName>
        <fullName evidence="4">No apical meristem-associated C-terminal domain-containing protein</fullName>
    </recommendedName>
</protein>